<evidence type="ECO:0000259" key="3">
    <source>
        <dbReference type="PROSITE" id="PS50110"/>
    </source>
</evidence>
<dbReference type="AlphaFoldDB" id="A0A0G0T300"/>
<dbReference type="SMART" id="SM00448">
    <property type="entry name" value="REC"/>
    <property type="match status" value="1"/>
</dbReference>
<protein>
    <submittedName>
        <fullName evidence="4">Response regulator receiver</fullName>
    </submittedName>
</protein>
<dbReference type="GO" id="GO:0000160">
    <property type="term" value="P:phosphorelay signal transduction system"/>
    <property type="evidence" value="ECO:0007669"/>
    <property type="project" value="InterPro"/>
</dbReference>
<evidence type="ECO:0000313" key="5">
    <source>
        <dbReference type="Proteomes" id="UP000034137"/>
    </source>
</evidence>
<evidence type="ECO:0000256" key="1">
    <source>
        <dbReference type="ARBA" id="ARBA00022553"/>
    </source>
</evidence>
<accession>A0A0G0T300</accession>
<keyword evidence="1 2" id="KW-0597">Phosphoprotein</keyword>
<dbReference type="PANTHER" id="PTHR44591">
    <property type="entry name" value="STRESS RESPONSE REGULATOR PROTEIN 1"/>
    <property type="match status" value="1"/>
</dbReference>
<evidence type="ECO:0000313" key="4">
    <source>
        <dbReference type="EMBL" id="KKR32182.1"/>
    </source>
</evidence>
<dbReference type="InterPro" id="IPR001789">
    <property type="entry name" value="Sig_transdc_resp-reg_receiver"/>
</dbReference>
<dbReference type="InterPro" id="IPR050595">
    <property type="entry name" value="Bact_response_regulator"/>
</dbReference>
<dbReference type="Gene3D" id="3.40.50.2300">
    <property type="match status" value="1"/>
</dbReference>
<sequence length="126" mass="13793">MEDKKAKILIAEDDPAQLMMLEVSLMNAGYSVVTATNGKTTITQASAEKPDLIFLDMLMPDIGGLDVIKKLKGDPITKNIKIVALSNLNKKEIIDQCLAAGALDFLVKMLFVPKDIVEKVGEYLKK</sequence>
<dbReference type="Proteomes" id="UP000034137">
    <property type="component" value="Unassembled WGS sequence"/>
</dbReference>
<dbReference type="SUPFAM" id="SSF52172">
    <property type="entry name" value="CheY-like"/>
    <property type="match status" value="1"/>
</dbReference>
<organism evidence="4 5">
    <name type="scientific">Candidatus Falkowbacteria bacterium GW2011_GWF2_39_8</name>
    <dbReference type="NCBI Taxonomy" id="1618642"/>
    <lineage>
        <taxon>Bacteria</taxon>
        <taxon>Candidatus Falkowiibacteriota</taxon>
    </lineage>
</organism>
<evidence type="ECO:0000256" key="2">
    <source>
        <dbReference type="PROSITE-ProRule" id="PRU00169"/>
    </source>
</evidence>
<feature type="domain" description="Response regulatory" evidence="3">
    <location>
        <begin position="7"/>
        <end position="123"/>
    </location>
</feature>
<proteinExistence type="predicted"/>
<reference evidence="4 5" key="1">
    <citation type="journal article" date="2015" name="Nature">
        <title>rRNA introns, odd ribosomes, and small enigmatic genomes across a large radiation of phyla.</title>
        <authorList>
            <person name="Brown C.T."/>
            <person name="Hug L.A."/>
            <person name="Thomas B.C."/>
            <person name="Sharon I."/>
            <person name="Castelle C.J."/>
            <person name="Singh A."/>
            <person name="Wilkins M.J."/>
            <person name="Williams K.H."/>
            <person name="Banfield J.F."/>
        </authorList>
    </citation>
    <scope>NUCLEOTIDE SEQUENCE [LARGE SCALE GENOMIC DNA]</scope>
</reference>
<gene>
    <name evidence="4" type="ORF">UT64_C0040G0005</name>
</gene>
<dbReference type="PANTHER" id="PTHR44591:SF3">
    <property type="entry name" value="RESPONSE REGULATORY DOMAIN-CONTAINING PROTEIN"/>
    <property type="match status" value="1"/>
</dbReference>
<dbReference type="PROSITE" id="PS50110">
    <property type="entry name" value="RESPONSE_REGULATORY"/>
    <property type="match status" value="1"/>
</dbReference>
<comment type="caution">
    <text evidence="4">The sequence shown here is derived from an EMBL/GenBank/DDBJ whole genome shotgun (WGS) entry which is preliminary data.</text>
</comment>
<dbReference type="InterPro" id="IPR011006">
    <property type="entry name" value="CheY-like_superfamily"/>
</dbReference>
<feature type="modified residue" description="4-aspartylphosphate" evidence="2">
    <location>
        <position position="56"/>
    </location>
</feature>
<dbReference type="Pfam" id="PF00072">
    <property type="entry name" value="Response_reg"/>
    <property type="match status" value="1"/>
</dbReference>
<name>A0A0G0T300_9BACT</name>
<dbReference type="EMBL" id="LBXO01000040">
    <property type="protein sequence ID" value="KKR32182.1"/>
    <property type="molecule type" value="Genomic_DNA"/>
</dbReference>